<dbReference type="Proteomes" id="UP000022447">
    <property type="component" value="Unassembled WGS sequence"/>
</dbReference>
<sequence>MTFGFVDEHRHLWPVRRICAVLGVSVSGYYAWRSRPESKRSIENRALLSDIRRAHAESGGCYGAPRVHAVLRAAGRCVGRHRIARLMRAADLRGLAAFPRRVRTTDSRHDYPIAPNRLRRNFTATAPNQVWLADL</sequence>
<evidence type="ECO:0000313" key="2">
    <source>
        <dbReference type="EMBL" id="ETX09388.1"/>
    </source>
</evidence>
<keyword evidence="3" id="KW-1185">Reference proteome</keyword>
<dbReference type="InterPro" id="IPR050900">
    <property type="entry name" value="Transposase_IS3/IS150/IS904"/>
</dbReference>
<organism evidence="2 3">
    <name type="scientific">Roseivivax halodurans JCM 10272</name>
    <dbReference type="NCBI Taxonomy" id="1449350"/>
    <lineage>
        <taxon>Bacteria</taxon>
        <taxon>Pseudomonadati</taxon>
        <taxon>Pseudomonadota</taxon>
        <taxon>Alphaproteobacteria</taxon>
        <taxon>Rhodobacterales</taxon>
        <taxon>Roseobacteraceae</taxon>
        <taxon>Roseivivax</taxon>
    </lineage>
</organism>
<evidence type="ECO:0000259" key="1">
    <source>
        <dbReference type="Pfam" id="PF13276"/>
    </source>
</evidence>
<protein>
    <recommendedName>
        <fullName evidence="1">HTH-like domain-containing protein</fullName>
    </recommendedName>
</protein>
<accession>X7E2L4</accession>
<dbReference type="PANTHER" id="PTHR46889:SF4">
    <property type="entry name" value="TRANSPOSASE INSO FOR INSERTION SEQUENCE ELEMENT IS911B-RELATED"/>
    <property type="match status" value="1"/>
</dbReference>
<comment type="caution">
    <text evidence="2">The sequence shown here is derived from an EMBL/GenBank/DDBJ whole genome shotgun (WGS) entry which is preliminary data.</text>
</comment>
<reference evidence="2 3" key="1">
    <citation type="submission" date="2014-01" db="EMBL/GenBank/DDBJ databases">
        <title>Roseivivax halodurans JCM 10272 Genome Sequencing.</title>
        <authorList>
            <person name="Lai Q."/>
            <person name="Li G."/>
            <person name="Shao Z."/>
        </authorList>
    </citation>
    <scope>NUCLEOTIDE SEQUENCE [LARGE SCALE GENOMIC DNA]</scope>
    <source>
        <strain evidence="2 3">JCM 10272</strain>
    </source>
</reference>
<proteinExistence type="predicted"/>
<dbReference type="AlphaFoldDB" id="X7E2L4"/>
<feature type="domain" description="HTH-like" evidence="1">
    <location>
        <begin position="45"/>
        <end position="95"/>
    </location>
</feature>
<gene>
    <name evidence="2" type="ORF">OCH239_05120</name>
</gene>
<dbReference type="Pfam" id="PF13276">
    <property type="entry name" value="HTH_21"/>
    <property type="match status" value="1"/>
</dbReference>
<feature type="non-terminal residue" evidence="2">
    <location>
        <position position="135"/>
    </location>
</feature>
<dbReference type="EMBL" id="JALZ01000138">
    <property type="protein sequence ID" value="ETX09388.1"/>
    <property type="molecule type" value="Genomic_DNA"/>
</dbReference>
<name>X7E2L4_9RHOB</name>
<dbReference type="PANTHER" id="PTHR46889">
    <property type="entry name" value="TRANSPOSASE INSF FOR INSERTION SEQUENCE IS3B-RELATED"/>
    <property type="match status" value="1"/>
</dbReference>
<dbReference type="InterPro" id="IPR025948">
    <property type="entry name" value="HTH-like_dom"/>
</dbReference>
<dbReference type="STRING" id="1449350.OCH239_05120"/>
<evidence type="ECO:0000313" key="3">
    <source>
        <dbReference type="Proteomes" id="UP000022447"/>
    </source>
</evidence>
<dbReference type="eggNOG" id="COG2801">
    <property type="taxonomic scope" value="Bacteria"/>
</dbReference>